<dbReference type="RefSeq" id="WP_345118676.1">
    <property type="nucleotide sequence ID" value="NZ_BAABJA010000003.1"/>
</dbReference>
<proteinExistence type="predicted"/>
<dbReference type="EMBL" id="BAABJA010000003">
    <property type="protein sequence ID" value="GAA4661327.1"/>
    <property type="molecule type" value="Genomic_DNA"/>
</dbReference>
<protein>
    <submittedName>
        <fullName evidence="1">Uncharacterized protein</fullName>
    </submittedName>
</protein>
<reference evidence="2" key="1">
    <citation type="journal article" date="2019" name="Int. J. Syst. Evol. Microbiol.">
        <title>The Global Catalogue of Microorganisms (GCM) 10K type strain sequencing project: providing services to taxonomists for standard genome sequencing and annotation.</title>
        <authorList>
            <consortium name="The Broad Institute Genomics Platform"/>
            <consortium name="The Broad Institute Genome Sequencing Center for Infectious Disease"/>
            <person name="Wu L."/>
            <person name="Ma J."/>
        </authorList>
    </citation>
    <scope>NUCLEOTIDE SEQUENCE [LARGE SCALE GENOMIC DNA]</scope>
    <source>
        <strain evidence="2">JCM 17714</strain>
    </source>
</reference>
<evidence type="ECO:0000313" key="2">
    <source>
        <dbReference type="Proteomes" id="UP001501699"/>
    </source>
</evidence>
<comment type="caution">
    <text evidence="1">The sequence shown here is derived from an EMBL/GenBank/DDBJ whole genome shotgun (WGS) entry which is preliminary data.</text>
</comment>
<dbReference type="Proteomes" id="UP001501699">
    <property type="component" value="Unassembled WGS sequence"/>
</dbReference>
<evidence type="ECO:0000313" key="1">
    <source>
        <dbReference type="EMBL" id="GAA4661327.1"/>
    </source>
</evidence>
<gene>
    <name evidence="1" type="ORF">GCM10023262_06410</name>
</gene>
<name>A0ABP8VFD4_9HYPH</name>
<accession>A0ABP8VFD4</accession>
<organism evidence="1 2">
    <name type="scientific">Bartonella pachyuromydis</name>
    <dbReference type="NCBI Taxonomy" id="931097"/>
    <lineage>
        <taxon>Bacteria</taxon>
        <taxon>Pseudomonadati</taxon>
        <taxon>Pseudomonadota</taxon>
        <taxon>Alphaproteobacteria</taxon>
        <taxon>Hyphomicrobiales</taxon>
        <taxon>Bartonellaceae</taxon>
        <taxon>Bartonella</taxon>
    </lineage>
</organism>
<keyword evidence="2" id="KW-1185">Reference proteome</keyword>
<sequence length="76" mass="8944">MRAKNCWDKIYDEIMSVENNSIIFVNITVYASCVTEKSGEWAHQKLYSKHVFFYLEKNTCLEADSRNVMQYLLLLG</sequence>